<reference evidence="2 3" key="1">
    <citation type="submission" date="2017-11" db="EMBL/GenBank/DDBJ databases">
        <title>De novo assembly and phasing of dikaryotic genomes from two isolates of Puccinia coronata f. sp. avenae, the causal agent of oat crown rust.</title>
        <authorList>
            <person name="Miller M.E."/>
            <person name="Zhang Y."/>
            <person name="Omidvar V."/>
            <person name="Sperschneider J."/>
            <person name="Schwessinger B."/>
            <person name="Raley C."/>
            <person name="Palmer J.M."/>
            <person name="Garnica D."/>
            <person name="Upadhyaya N."/>
            <person name="Rathjen J."/>
            <person name="Taylor J.M."/>
            <person name="Park R.F."/>
            <person name="Dodds P.N."/>
            <person name="Hirsch C.D."/>
            <person name="Kianian S.F."/>
            <person name="Figueroa M."/>
        </authorList>
    </citation>
    <scope>NUCLEOTIDE SEQUENCE [LARGE SCALE GENOMIC DNA]</scope>
    <source>
        <strain evidence="2">12NC29</strain>
    </source>
</reference>
<keyword evidence="3" id="KW-1185">Reference proteome</keyword>
<dbReference type="STRING" id="200324.A0A2N5W746"/>
<gene>
    <name evidence="2" type="ORF">PCANC_00665</name>
</gene>
<dbReference type="PANTHER" id="PTHR48471">
    <property type="entry name" value="DDE TNP4 DOMAIN-CONTAINING PROTEIN"/>
    <property type="match status" value="1"/>
</dbReference>
<dbReference type="OrthoDB" id="78198at2759"/>
<dbReference type="AlphaFoldDB" id="A0A2N5W746"/>
<organism evidence="2 3">
    <name type="scientific">Puccinia coronata f. sp. avenae</name>
    <dbReference type="NCBI Taxonomy" id="200324"/>
    <lineage>
        <taxon>Eukaryota</taxon>
        <taxon>Fungi</taxon>
        <taxon>Dikarya</taxon>
        <taxon>Basidiomycota</taxon>
        <taxon>Pucciniomycotina</taxon>
        <taxon>Pucciniomycetes</taxon>
        <taxon>Pucciniales</taxon>
        <taxon>Pucciniaceae</taxon>
        <taxon>Puccinia</taxon>
    </lineage>
</organism>
<sequence length="468" mass="51748">MESWGLRAVTAQHNSHRYVSPSLIQNFNMDLNIHRFNNERLERLTSCLTVKHRKTSTRNLASANQPYILSKRRQENDEMVMSFVALACMGSPMQNLQTYLTCGDLPGDPLVNSAWAYLWSSQNDRAFITTMGVDVNTFHVILQPFSLLHHVKLTDHNRLGQHHFDASSPGAEARRRHAATQGQPKHSTTTGLKRLCAAYNPARRAHQTPSGASDEQLFYQGQLGASGSMTQSVQVTHNGDCVNQTLLKAPADAFKSVCWTGAGLKLNQSVIQTLLNHHLDASFWESVQMTGAVFRNLTRGVWDGETITRANVNPCGAPQPGRRTLDSAGCLGLVLHWLSSTMLAYNLQQLFAVTPAVCSRYLKCGLQHLPSVLKDLRAACIVWPSSKRETQAYSNSIEAKYPLLTCCFGFLDGLDLPILVSDDDELANSLESVAEQASDLLKELFSQQGNDLLVKELGEQANNLLAKS</sequence>
<proteinExistence type="predicted"/>
<dbReference type="Proteomes" id="UP000235388">
    <property type="component" value="Unassembled WGS sequence"/>
</dbReference>
<evidence type="ECO:0000256" key="1">
    <source>
        <dbReference type="SAM" id="MobiDB-lite"/>
    </source>
</evidence>
<feature type="compositionally biased region" description="Polar residues" evidence="1">
    <location>
        <begin position="180"/>
        <end position="190"/>
    </location>
</feature>
<name>A0A2N5W746_9BASI</name>
<feature type="region of interest" description="Disordered" evidence="1">
    <location>
        <begin position="162"/>
        <end position="190"/>
    </location>
</feature>
<protein>
    <recommendedName>
        <fullName evidence="4">DDE Tnp4 domain-containing protein</fullName>
    </recommendedName>
</protein>
<comment type="caution">
    <text evidence="2">The sequence shown here is derived from an EMBL/GenBank/DDBJ whole genome shotgun (WGS) entry which is preliminary data.</text>
</comment>
<evidence type="ECO:0000313" key="3">
    <source>
        <dbReference type="Proteomes" id="UP000235388"/>
    </source>
</evidence>
<dbReference type="PANTHER" id="PTHR48471:SF1">
    <property type="entry name" value="DDE TNP4 DOMAIN-CONTAINING PROTEIN"/>
    <property type="match status" value="1"/>
</dbReference>
<accession>A0A2N5W746</accession>
<evidence type="ECO:0000313" key="2">
    <source>
        <dbReference type="EMBL" id="PLW58055.1"/>
    </source>
</evidence>
<dbReference type="EMBL" id="PGCJ01000006">
    <property type="protein sequence ID" value="PLW58055.1"/>
    <property type="molecule type" value="Genomic_DNA"/>
</dbReference>
<evidence type="ECO:0008006" key="4">
    <source>
        <dbReference type="Google" id="ProtNLM"/>
    </source>
</evidence>